<dbReference type="Pfam" id="PF13458">
    <property type="entry name" value="Peripla_BP_6"/>
    <property type="match status" value="1"/>
</dbReference>
<evidence type="ECO:0000256" key="3">
    <source>
        <dbReference type="SAM" id="SignalP"/>
    </source>
</evidence>
<dbReference type="OMA" id="VAEWHPN"/>
<name>A0A7Z7J6N9_9BURK</name>
<organism evidence="5">
    <name type="scientific">Cupriavidus taiwanensis</name>
    <dbReference type="NCBI Taxonomy" id="164546"/>
    <lineage>
        <taxon>Bacteria</taxon>
        <taxon>Pseudomonadati</taxon>
        <taxon>Pseudomonadota</taxon>
        <taxon>Betaproteobacteria</taxon>
        <taxon>Burkholderiales</taxon>
        <taxon>Burkholderiaceae</taxon>
        <taxon>Cupriavidus</taxon>
    </lineage>
</organism>
<reference evidence="5" key="1">
    <citation type="submission" date="2018-01" db="EMBL/GenBank/DDBJ databases">
        <authorList>
            <person name="Clerissi C."/>
        </authorList>
    </citation>
    <scope>NUCLEOTIDE SEQUENCE [LARGE SCALE GENOMIC DNA]</scope>
    <source>
        <strain evidence="5">Cupriavidus taiwanensis STM 6021</strain>
    </source>
</reference>
<evidence type="ECO:0000259" key="4">
    <source>
        <dbReference type="Pfam" id="PF13458"/>
    </source>
</evidence>
<proteinExistence type="inferred from homology"/>
<dbReference type="CDD" id="cd06329">
    <property type="entry name" value="PBP1_SBP-like"/>
    <property type="match status" value="1"/>
</dbReference>
<evidence type="ECO:0000256" key="1">
    <source>
        <dbReference type="ARBA" id="ARBA00010062"/>
    </source>
</evidence>
<dbReference type="Gene3D" id="3.40.50.2300">
    <property type="match status" value="2"/>
</dbReference>
<dbReference type="Proteomes" id="UP000257139">
    <property type="component" value="Chromosome CBM2594_a"/>
</dbReference>
<feature type="signal peptide" evidence="3">
    <location>
        <begin position="1"/>
        <end position="24"/>
    </location>
</feature>
<dbReference type="PANTHER" id="PTHR30483">
    <property type="entry name" value="LEUCINE-SPECIFIC-BINDING PROTEIN"/>
    <property type="match status" value="1"/>
</dbReference>
<comment type="caution">
    <text evidence="5">The sequence shown here is derived from an EMBL/GenBank/DDBJ whole genome shotgun (WGS) entry which is preliminary data.</text>
</comment>
<dbReference type="GeneID" id="29762687"/>
<sequence>MTVVARWRGWLGGLLLAAAAGASAQEPIRLGMIDGLSGPFANAGEAVARNLRLAIERINARGGVKTAEGARPLELVTFDSKGNVDESLIQLRALTDKRIPFVLQGNSSAVAGALVSAINRHNARQPDARVLFLNYSAVDPSLTNENCSFWHFRFDASADMRMQALTEVIRQDQAVRRVYLIDQDYSFGHQVSRSAREMLAARRPDIQIVGDEFHPIGKIKDFAPYIAKIKASGADAVITGNWGNDLTLMVKAAREGGLRAKFYTFYGNGLGAPAAMGDAGVGRVLAVAEWHPNVGGAASDAFYQEFRARYPEPKDDYVHLRMQMMVEMLARAITQAGSTDAVKVARALEHMRYVNDFHEATVRADDHQVLQPLYVSVMERQGGAVRFDNEGSGYGFRTVRKLKAAQTTLPTTCRMERP</sequence>
<feature type="chain" id="PRO_5030968875" evidence="3">
    <location>
        <begin position="25"/>
        <end position="418"/>
    </location>
</feature>
<gene>
    <name evidence="5" type="ORF">CBM2594_A40747</name>
</gene>
<keyword evidence="2 3" id="KW-0732">Signal</keyword>
<dbReference type="RefSeq" id="WP_012352324.1">
    <property type="nucleotide sequence ID" value="NZ_LT976859.1"/>
</dbReference>
<dbReference type="InterPro" id="IPR051010">
    <property type="entry name" value="BCAA_transport"/>
</dbReference>
<dbReference type="InterPro" id="IPR028081">
    <property type="entry name" value="Leu-bd"/>
</dbReference>
<evidence type="ECO:0000313" key="5">
    <source>
        <dbReference type="EMBL" id="SPC09424.1"/>
    </source>
</evidence>
<dbReference type="InterPro" id="IPR028082">
    <property type="entry name" value="Peripla_BP_I"/>
</dbReference>
<feature type="domain" description="Leucine-binding protein" evidence="4">
    <location>
        <begin position="27"/>
        <end position="379"/>
    </location>
</feature>
<protein>
    <submittedName>
        <fullName evidence="5">Putative branched amino acid ABC TRANSPORTER, periplasmic component</fullName>
    </submittedName>
</protein>
<dbReference type="AlphaFoldDB" id="A0A7Z7J6N9"/>
<dbReference type="EMBL" id="OGUU01000008">
    <property type="protein sequence ID" value="SPC09424.1"/>
    <property type="molecule type" value="Genomic_DNA"/>
</dbReference>
<comment type="similarity">
    <text evidence="1">Belongs to the leucine-binding protein family.</text>
</comment>
<accession>A0A7Z7J6N9</accession>
<evidence type="ECO:0000256" key="2">
    <source>
        <dbReference type="ARBA" id="ARBA00022729"/>
    </source>
</evidence>
<dbReference type="SUPFAM" id="SSF53822">
    <property type="entry name" value="Periplasmic binding protein-like I"/>
    <property type="match status" value="1"/>
</dbReference>